<dbReference type="GO" id="GO:0003723">
    <property type="term" value="F:RNA binding"/>
    <property type="evidence" value="ECO:0007669"/>
    <property type="project" value="InterPro"/>
</dbReference>
<proteinExistence type="predicted"/>
<accession>A0A815LIP5</accession>
<dbReference type="PANTHER" id="PTHR47926:SF436">
    <property type="entry name" value="PENTATRICOPEPTIDE REPEAT-CONTAINING PROTEIN ELI1, CHLOROPLASTIC-LIKE ISOFORM X2"/>
    <property type="match status" value="1"/>
</dbReference>
<dbReference type="EMBL" id="CAJNON010000917">
    <property type="protein sequence ID" value="CAF1403787.1"/>
    <property type="molecule type" value="Genomic_DNA"/>
</dbReference>
<sequence length="182" mass="20934">MIDCFSCSNLVNEAEELINEYEQSHLPSYSMYMSILSAARNQRNPLLAQKMYDRIEPYLKDQEIYATSAKVLLANTYALASDLTTASNIRMKKNQSGLKKLTGLAWTVVNGKVVVKISCTCDRSHPQSNEIYEELERLTNELKQHGYQYDTSWISRLLTKNEKSLYTFSKWVAQVRQCTIIV</sequence>
<comment type="caution">
    <text evidence="1">The sequence shown here is derived from an EMBL/GenBank/DDBJ whole genome shotgun (WGS) entry which is preliminary data.</text>
</comment>
<dbReference type="InterPro" id="IPR046849">
    <property type="entry name" value="E2_motif"/>
</dbReference>
<dbReference type="OrthoDB" id="10056624at2759"/>
<reference evidence="1" key="1">
    <citation type="submission" date="2021-02" db="EMBL/GenBank/DDBJ databases">
        <authorList>
            <person name="Nowell W R."/>
        </authorList>
    </citation>
    <scope>NUCLEOTIDE SEQUENCE</scope>
</reference>
<organism evidence="1 2">
    <name type="scientific">Adineta steineri</name>
    <dbReference type="NCBI Taxonomy" id="433720"/>
    <lineage>
        <taxon>Eukaryota</taxon>
        <taxon>Metazoa</taxon>
        <taxon>Spiralia</taxon>
        <taxon>Gnathifera</taxon>
        <taxon>Rotifera</taxon>
        <taxon>Eurotatoria</taxon>
        <taxon>Bdelloidea</taxon>
        <taxon>Adinetida</taxon>
        <taxon>Adinetidae</taxon>
        <taxon>Adineta</taxon>
    </lineage>
</organism>
<protein>
    <submittedName>
        <fullName evidence="1">Uncharacterized protein</fullName>
    </submittedName>
</protein>
<dbReference type="Proteomes" id="UP000663891">
    <property type="component" value="Unassembled WGS sequence"/>
</dbReference>
<dbReference type="InterPro" id="IPR046960">
    <property type="entry name" value="PPR_At4g14850-like_plant"/>
</dbReference>
<dbReference type="GO" id="GO:0009451">
    <property type="term" value="P:RNA modification"/>
    <property type="evidence" value="ECO:0007669"/>
    <property type="project" value="InterPro"/>
</dbReference>
<dbReference type="AlphaFoldDB" id="A0A815LIP5"/>
<dbReference type="Pfam" id="PF20430">
    <property type="entry name" value="Eplus_motif"/>
    <property type="match status" value="1"/>
</dbReference>
<gene>
    <name evidence="1" type="ORF">VCS650_LOCUS36656</name>
</gene>
<name>A0A815LIP5_9BILA</name>
<evidence type="ECO:0000313" key="2">
    <source>
        <dbReference type="Proteomes" id="UP000663891"/>
    </source>
</evidence>
<evidence type="ECO:0000313" key="1">
    <source>
        <dbReference type="EMBL" id="CAF1403787.1"/>
    </source>
</evidence>
<dbReference type="PANTHER" id="PTHR47926">
    <property type="entry name" value="PENTATRICOPEPTIDE REPEAT-CONTAINING PROTEIN"/>
    <property type="match status" value="1"/>
</dbReference>